<dbReference type="GO" id="GO:0004373">
    <property type="term" value="F:alpha-1,4-glucan glucosyltransferase (UDP-glucose donor) activity"/>
    <property type="evidence" value="ECO:0007669"/>
    <property type="project" value="InterPro"/>
</dbReference>
<dbReference type="PANTHER" id="PTHR45825">
    <property type="entry name" value="GRANULE-BOUND STARCH SYNTHASE 1, CHLOROPLASTIC/AMYLOPLASTIC"/>
    <property type="match status" value="1"/>
</dbReference>
<dbReference type="UniPathway" id="UPA00164"/>
<evidence type="ECO:0000256" key="3">
    <source>
        <dbReference type="ARBA" id="ARBA00010281"/>
    </source>
</evidence>
<feature type="domain" description="Starch synthase catalytic" evidence="9">
    <location>
        <begin position="2"/>
        <end position="240"/>
    </location>
</feature>
<evidence type="ECO:0000259" key="8">
    <source>
        <dbReference type="Pfam" id="PF00534"/>
    </source>
</evidence>
<evidence type="ECO:0000259" key="9">
    <source>
        <dbReference type="Pfam" id="PF08323"/>
    </source>
</evidence>
<dbReference type="InterPro" id="IPR011835">
    <property type="entry name" value="GS/SS"/>
</dbReference>
<keyword evidence="5 7" id="KW-0808">Transferase</keyword>
<comment type="similarity">
    <text evidence="3 7">Belongs to the glycosyltransferase 1 family. Bacterial/plant glycogen synthase subfamily.</text>
</comment>
<comment type="catalytic activity">
    <reaction evidence="1 7">
        <text>[(1-&gt;4)-alpha-D-glucosyl](n) + ADP-alpha-D-glucose = [(1-&gt;4)-alpha-D-glucosyl](n+1) + ADP + H(+)</text>
        <dbReference type="Rhea" id="RHEA:18189"/>
        <dbReference type="Rhea" id="RHEA-COMP:9584"/>
        <dbReference type="Rhea" id="RHEA-COMP:9587"/>
        <dbReference type="ChEBI" id="CHEBI:15378"/>
        <dbReference type="ChEBI" id="CHEBI:15444"/>
        <dbReference type="ChEBI" id="CHEBI:57498"/>
        <dbReference type="ChEBI" id="CHEBI:456216"/>
        <dbReference type="EC" id="2.4.1.21"/>
    </reaction>
</comment>
<feature type="domain" description="Glycosyl transferase family 1" evidence="8">
    <location>
        <begin position="292"/>
        <end position="442"/>
    </location>
</feature>
<evidence type="ECO:0000256" key="6">
    <source>
        <dbReference type="ARBA" id="ARBA00023056"/>
    </source>
</evidence>
<evidence type="ECO:0000256" key="2">
    <source>
        <dbReference type="ARBA" id="ARBA00002764"/>
    </source>
</evidence>
<dbReference type="InterPro" id="IPR001296">
    <property type="entry name" value="Glyco_trans_1"/>
</dbReference>
<dbReference type="AlphaFoldDB" id="A0A0V8GFU8"/>
<dbReference type="NCBIfam" id="NF001899">
    <property type="entry name" value="PRK00654.1-2"/>
    <property type="match status" value="1"/>
</dbReference>
<name>A0A0V8GFU8_9BACL</name>
<proteinExistence type="inferred from homology"/>
<dbReference type="GeneID" id="88810772"/>
<dbReference type="NCBIfam" id="TIGR02095">
    <property type="entry name" value="glgA"/>
    <property type="match status" value="1"/>
</dbReference>
<dbReference type="EC" id="2.4.1.21" evidence="7"/>
<dbReference type="PANTHER" id="PTHR45825:SF11">
    <property type="entry name" value="ALPHA AMYLASE DOMAIN-CONTAINING PROTEIN"/>
    <property type="match status" value="1"/>
</dbReference>
<keyword evidence="4 7" id="KW-0328">Glycosyltransferase</keyword>
<dbReference type="Gene3D" id="3.40.50.2000">
    <property type="entry name" value="Glycogen Phosphorylase B"/>
    <property type="match status" value="2"/>
</dbReference>
<reference evidence="10 11" key="1">
    <citation type="journal article" date="2015" name="Int. J. Syst. Evol. Microbiol.">
        <title>Exiguobacterium enclense sp. nov., isolated from sediment.</title>
        <authorList>
            <person name="Dastager S.G."/>
            <person name="Mawlankar R."/>
            <person name="Sonalkar V.V."/>
            <person name="Thorat M.N."/>
            <person name="Mual P."/>
            <person name="Verma A."/>
            <person name="Krishnamurthi S."/>
            <person name="Tang S.K."/>
            <person name="Li W.J."/>
        </authorList>
    </citation>
    <scope>NUCLEOTIDE SEQUENCE [LARGE SCALE GENOMIC DNA]</scope>
    <source>
        <strain evidence="10 11">NIO-1109</strain>
    </source>
</reference>
<dbReference type="NCBIfam" id="NF001898">
    <property type="entry name" value="PRK00654.1-1"/>
    <property type="match status" value="1"/>
</dbReference>
<evidence type="ECO:0000256" key="1">
    <source>
        <dbReference type="ARBA" id="ARBA00001478"/>
    </source>
</evidence>
<dbReference type="InterPro" id="IPR013534">
    <property type="entry name" value="Starch_synth_cat_dom"/>
</dbReference>
<evidence type="ECO:0000256" key="4">
    <source>
        <dbReference type="ARBA" id="ARBA00022676"/>
    </source>
</evidence>
<sequence>MKVWFAATEATPFIKTGGLADVVGSLPLALAEEGADVSVVLPNYGQIKEQYKSEMEFLFDFIVPVGWRQQFGAVLRLKQDGVTFYFIDNEYYFKRDGVIYGHYDDAERFAYFSRAVLEMIQHLDRKEVPDVIHCHDWQTGVIPAFLRIHYQHLERYQDIKTVFTIHNLQYQGVFPEEVLGDLLGLSHEHFTADGIAHNGLVNYMKAGLVHSNQITTVSPSYRDEIMDPYYGETLEPVLQHRAVDVRGILNGIDYRQFDPAHDTHLVETYSVDTVTEGKAKNKAALQEELGLPINPDVPLFGFVSRLVDQKGIDLLAHILPDLFELDAQFIILGSGEAEYEGLFHHATSIRPDKIASYIGFDVGLAQRIYAGSDAFLMPSRFEPCGLSQLISMKYGCLPVVRETGGLRDTVKPFNQFTLEGNGFSFANYNAHEFLEAIKRTIEVYHDRPVFEHLIETAMNEDFSWLRSADEYLALYRLIAPSAT</sequence>
<dbReference type="Pfam" id="PF08323">
    <property type="entry name" value="Glyco_transf_5"/>
    <property type="match status" value="1"/>
</dbReference>
<gene>
    <name evidence="7" type="primary">glgA</name>
    <name evidence="10" type="ORF">AS033_06460</name>
</gene>
<dbReference type="Pfam" id="PF00534">
    <property type="entry name" value="Glycos_transf_1"/>
    <property type="match status" value="1"/>
</dbReference>
<evidence type="ECO:0000256" key="5">
    <source>
        <dbReference type="ARBA" id="ARBA00022679"/>
    </source>
</evidence>
<evidence type="ECO:0000313" key="10">
    <source>
        <dbReference type="EMBL" id="KSU49014.1"/>
    </source>
</evidence>
<keyword evidence="6 7" id="KW-0320">Glycogen biosynthesis</keyword>
<dbReference type="SUPFAM" id="SSF53756">
    <property type="entry name" value="UDP-Glycosyltransferase/glycogen phosphorylase"/>
    <property type="match status" value="1"/>
</dbReference>
<feature type="binding site" evidence="7">
    <location>
        <position position="15"/>
    </location>
    <ligand>
        <name>ADP-alpha-D-glucose</name>
        <dbReference type="ChEBI" id="CHEBI:57498"/>
    </ligand>
</feature>
<protein>
    <recommendedName>
        <fullName evidence="7">Glycogen synthase</fullName>
        <ecNumber evidence="7">2.4.1.21</ecNumber>
    </recommendedName>
    <alternativeName>
        <fullName evidence="7">Starch [bacterial glycogen] synthase</fullName>
    </alternativeName>
</protein>
<dbReference type="CDD" id="cd03791">
    <property type="entry name" value="GT5_Glycogen_synthase_DULL1-like"/>
    <property type="match status" value="1"/>
</dbReference>
<dbReference type="EMBL" id="LNQL01000002">
    <property type="protein sequence ID" value="KSU49014.1"/>
    <property type="molecule type" value="Genomic_DNA"/>
</dbReference>
<accession>A0A0V8GFU8</accession>
<evidence type="ECO:0000313" key="11">
    <source>
        <dbReference type="Proteomes" id="UP000053797"/>
    </source>
</evidence>
<organism evidence="10 11">
    <name type="scientific">Exiguobacterium indicum</name>
    <dbReference type="NCBI Taxonomy" id="296995"/>
    <lineage>
        <taxon>Bacteria</taxon>
        <taxon>Bacillati</taxon>
        <taxon>Bacillota</taxon>
        <taxon>Bacilli</taxon>
        <taxon>Bacillales</taxon>
        <taxon>Bacillales Family XII. Incertae Sedis</taxon>
        <taxon>Exiguobacterium</taxon>
    </lineage>
</organism>
<dbReference type="GO" id="GO:0009011">
    <property type="term" value="F:alpha-1,4-glucan glucosyltransferase (ADP-glucose donor) activity"/>
    <property type="evidence" value="ECO:0007669"/>
    <property type="project" value="UniProtKB-UniRule"/>
</dbReference>
<dbReference type="GO" id="GO:0005978">
    <property type="term" value="P:glycogen biosynthetic process"/>
    <property type="evidence" value="ECO:0007669"/>
    <property type="project" value="UniProtKB-UniRule"/>
</dbReference>
<dbReference type="HAMAP" id="MF_00484">
    <property type="entry name" value="Glycogen_synth"/>
    <property type="match status" value="1"/>
</dbReference>
<dbReference type="Proteomes" id="UP000053797">
    <property type="component" value="Unassembled WGS sequence"/>
</dbReference>
<comment type="caution">
    <text evidence="10">The sequence shown here is derived from an EMBL/GenBank/DDBJ whole genome shotgun (WGS) entry which is preliminary data.</text>
</comment>
<comment type="function">
    <text evidence="2 7">Synthesizes alpha-1,4-glucan chains using ADP-glucose.</text>
</comment>
<comment type="pathway">
    <text evidence="7">Glycan biosynthesis; glycogen biosynthesis.</text>
</comment>
<dbReference type="OrthoDB" id="9808590at2"/>
<evidence type="ECO:0000256" key="7">
    <source>
        <dbReference type="HAMAP-Rule" id="MF_00484"/>
    </source>
</evidence>
<dbReference type="RefSeq" id="WP_029340919.1">
    <property type="nucleotide sequence ID" value="NZ_FMYN01000002.1"/>
</dbReference>